<dbReference type="FunCoup" id="Q75DX2">
    <property type="interactions" value="77"/>
</dbReference>
<protein>
    <submittedName>
        <fullName evidence="5">ABL099Wp</fullName>
    </submittedName>
</protein>
<dbReference type="GO" id="GO:0000976">
    <property type="term" value="F:transcription cis-regulatory region binding"/>
    <property type="evidence" value="ECO:0000318"/>
    <property type="project" value="GO_Central"/>
</dbReference>
<evidence type="ECO:0000256" key="3">
    <source>
        <dbReference type="SAM" id="MobiDB-lite"/>
    </source>
</evidence>
<dbReference type="GeneID" id="4618928"/>
<dbReference type="GO" id="GO:0008270">
    <property type="term" value="F:zinc ion binding"/>
    <property type="evidence" value="ECO:0007669"/>
    <property type="project" value="InterPro"/>
</dbReference>
<comment type="subcellular location">
    <subcellularLocation>
        <location evidence="1">Nucleus</location>
    </subcellularLocation>
</comment>
<dbReference type="KEGG" id="ago:AGOS_ABL099W"/>
<dbReference type="GO" id="GO:2001196">
    <property type="term" value="P:positive regulation of lysine biosynthetic process via alpha-aminoadipate and saccharopine"/>
    <property type="evidence" value="ECO:0007669"/>
    <property type="project" value="EnsemblFungi"/>
</dbReference>
<dbReference type="GO" id="GO:0000981">
    <property type="term" value="F:DNA-binding transcription factor activity, RNA polymerase II-specific"/>
    <property type="evidence" value="ECO:0007669"/>
    <property type="project" value="InterPro"/>
</dbReference>
<keyword evidence="2" id="KW-0539">Nucleus</keyword>
<dbReference type="PANTHER" id="PTHR37534">
    <property type="entry name" value="TRANSCRIPTIONAL ACTIVATOR PROTEIN UGA3"/>
    <property type="match status" value="1"/>
</dbReference>
<dbReference type="Pfam" id="PF11951">
    <property type="entry name" value="Fungal_trans_2"/>
    <property type="match status" value="1"/>
</dbReference>
<dbReference type="GO" id="GO:0003700">
    <property type="term" value="F:DNA-binding transcription factor activity"/>
    <property type="evidence" value="ECO:0000318"/>
    <property type="project" value="GO_Central"/>
</dbReference>
<sequence length="800" mass="89667">MIKEAERDIDLTAAVKNNPSNAYDMSKQTRSSTKLLNMSDTAASGSGKSADSNTPQKFGSDPEPGYSGSATDLQLLSSPELVLDELSNSFRVAGIVSAGARTISAASSVDHVNMATNAPPEEGRDNKYDEVSAINSSNDLQLSLLGNNEYYEVPRPSGNRKVYSQLPSPPDTKASIKKASAVGDPKRTKRKYSRNGCTECKRRRMKCDEGKPICWQCSRLNRECKYILNARNKKRAAAKKQQPEYNVNDYRTTLEKPVPSAQFQLNSFTNSLPISNHPAVNTPDEAIIYSDVNLLLQNFNDIVNMKLNDSLFNCGTLNDDSLHDLDLSTTFHTSAEIPKVLLSDYGDTSVEFNTSLESFHLGPFHEKYLTVFYHDCLNTIAPFFEGQTNPLRDILLSFAKTEPYLLSAILAVGASARYRKFGCEDDEKAYCNYLSQCLSLLDDHYSEESKLMSKIAPIMLTVILLAWDSVYTMNSQWRSHLKGVTDLLRKTDSIPSTKVLNVVKCWFKVIETFAGISTVIGGALLDDGELDAIFDPYNNAYLAALKQLSIMTPLHEFNLLRGHKEDFDLVIKEVFKALNSIRASDKGDTFKKEGIMGKSFDYLQWSSMIPPAMRERLSYLRIQKILTDIDSQLSYKFIDNSGIIPISNCSHPENSHIVDNAIDTVVLNDGKTIAISWYDISHQTQVLSFLLIVLLKLLGIPKQSIVIQDVVRRITGFFSFLDSPDPPKNLRSCYCNFAILIAGLNSIEQETQDIIRKYYRAFGGQSHTLMKYNLERLEQVWRLQGTEDASSIEDKDIITW</sequence>
<dbReference type="CDD" id="cd00067">
    <property type="entry name" value="GAL4"/>
    <property type="match status" value="1"/>
</dbReference>
<dbReference type="RefSeq" id="NP_982848.1">
    <property type="nucleotide sequence ID" value="NM_208201.1"/>
</dbReference>
<name>Q75DX2_EREGS</name>
<dbReference type="STRING" id="284811.Q75DX2"/>
<evidence type="ECO:0000256" key="1">
    <source>
        <dbReference type="ARBA" id="ARBA00004123"/>
    </source>
</evidence>
<dbReference type="GO" id="GO:0045944">
    <property type="term" value="P:positive regulation of transcription by RNA polymerase II"/>
    <property type="evidence" value="ECO:0000318"/>
    <property type="project" value="GO_Central"/>
</dbReference>
<dbReference type="OMA" id="WYDISHQ"/>
<dbReference type="InterPro" id="IPR001138">
    <property type="entry name" value="Zn2Cys6_DnaBD"/>
</dbReference>
<reference evidence="6" key="2">
    <citation type="journal article" date="2013" name="G3 (Bethesda)">
        <title>Genomes of Ashbya fungi isolated from insects reveal four mating-type loci, numerous translocations, lack of transposons, and distinct gene duplications.</title>
        <authorList>
            <person name="Dietrich F.S."/>
            <person name="Voegeli S."/>
            <person name="Kuo S."/>
            <person name="Philippsen P."/>
        </authorList>
    </citation>
    <scope>GENOME REANNOTATION</scope>
    <source>
        <strain evidence="6">ATCC 10895 / CBS 109.51 / FGSC 9923 / NRRL Y-1056</strain>
    </source>
</reference>
<dbReference type="GO" id="GO:0005634">
    <property type="term" value="C:nucleus"/>
    <property type="evidence" value="ECO:0000318"/>
    <property type="project" value="GO_Central"/>
</dbReference>
<dbReference type="PROSITE" id="PS00463">
    <property type="entry name" value="ZN2_CY6_FUNGAL_1"/>
    <property type="match status" value="1"/>
</dbReference>
<dbReference type="SMART" id="SM00066">
    <property type="entry name" value="GAL4"/>
    <property type="match status" value="1"/>
</dbReference>
<evidence type="ECO:0000313" key="5">
    <source>
        <dbReference type="EMBL" id="AAS50672.1"/>
    </source>
</evidence>
<keyword evidence="6" id="KW-1185">Reference proteome</keyword>
<dbReference type="OrthoDB" id="424974at2759"/>
<evidence type="ECO:0000313" key="6">
    <source>
        <dbReference type="Proteomes" id="UP000000591"/>
    </source>
</evidence>
<dbReference type="EMBL" id="AE016815">
    <property type="protein sequence ID" value="AAS50672.1"/>
    <property type="molecule type" value="Genomic_DNA"/>
</dbReference>
<reference evidence="5 6" key="1">
    <citation type="journal article" date="2004" name="Science">
        <title>The Ashbya gossypii genome as a tool for mapping the ancient Saccharomyces cerevisiae genome.</title>
        <authorList>
            <person name="Dietrich F.S."/>
            <person name="Voegeli S."/>
            <person name="Brachat S."/>
            <person name="Lerch A."/>
            <person name="Gates K."/>
            <person name="Steiner S."/>
            <person name="Mohr C."/>
            <person name="Pohlmann R."/>
            <person name="Luedi P."/>
            <person name="Choi S."/>
            <person name="Wing R.A."/>
            <person name="Flavier A."/>
            <person name="Gaffney T.D."/>
            <person name="Philippsen P."/>
        </authorList>
    </citation>
    <scope>NUCLEOTIDE SEQUENCE [LARGE SCALE GENOMIC DNA]</scope>
    <source>
        <strain evidence="6">ATCC 10895 / CBS 109.51 / FGSC 9923 / NRRL Y-1056</strain>
    </source>
</reference>
<dbReference type="PANTHER" id="PTHR37534:SF49">
    <property type="entry name" value="LYSINE BIOSYNTHESIS REGULATORY PROTEIN LYS14"/>
    <property type="match status" value="1"/>
</dbReference>
<gene>
    <name evidence="5" type="ORF">AGOS_ABL099W</name>
</gene>
<evidence type="ECO:0000259" key="4">
    <source>
        <dbReference type="PROSITE" id="PS50048"/>
    </source>
</evidence>
<dbReference type="Pfam" id="PF00172">
    <property type="entry name" value="Zn_clus"/>
    <property type="match status" value="1"/>
</dbReference>
<dbReference type="GO" id="GO:0000978">
    <property type="term" value="F:RNA polymerase II cis-regulatory region sequence-specific DNA binding"/>
    <property type="evidence" value="ECO:0007669"/>
    <property type="project" value="EnsemblFungi"/>
</dbReference>
<dbReference type="InParanoid" id="Q75DX2"/>
<feature type="domain" description="Zn(2)-C6 fungal-type" evidence="4">
    <location>
        <begin position="196"/>
        <end position="226"/>
    </location>
</feature>
<proteinExistence type="predicted"/>
<dbReference type="InterPro" id="IPR021858">
    <property type="entry name" value="Fun_TF"/>
</dbReference>
<dbReference type="Gene3D" id="4.10.240.10">
    <property type="entry name" value="Zn(2)-C6 fungal-type DNA-binding domain"/>
    <property type="match status" value="1"/>
</dbReference>
<dbReference type="InterPro" id="IPR036864">
    <property type="entry name" value="Zn2-C6_fun-type_DNA-bd_sf"/>
</dbReference>
<evidence type="ECO:0000256" key="2">
    <source>
        <dbReference type="ARBA" id="ARBA00023242"/>
    </source>
</evidence>
<dbReference type="PROSITE" id="PS50048">
    <property type="entry name" value="ZN2_CY6_FUNGAL_2"/>
    <property type="match status" value="1"/>
</dbReference>
<dbReference type="Proteomes" id="UP000000591">
    <property type="component" value="Chromosome II"/>
</dbReference>
<feature type="region of interest" description="Disordered" evidence="3">
    <location>
        <begin position="153"/>
        <end position="192"/>
    </location>
</feature>
<dbReference type="eggNOG" id="ENOG502QW5G">
    <property type="taxonomic scope" value="Eukaryota"/>
</dbReference>
<dbReference type="AlphaFoldDB" id="Q75DX2"/>
<feature type="region of interest" description="Disordered" evidence="3">
    <location>
        <begin position="17"/>
        <end position="71"/>
    </location>
</feature>
<dbReference type="HOGENOM" id="CLU_014489_1_0_1"/>
<feature type="compositionally biased region" description="Polar residues" evidence="3">
    <location>
        <begin position="17"/>
        <end position="57"/>
    </location>
</feature>
<dbReference type="SUPFAM" id="SSF57701">
    <property type="entry name" value="Zn2/Cys6 DNA-binding domain"/>
    <property type="match status" value="1"/>
</dbReference>
<accession>Q75DX2</accession>
<organism evidence="5 6">
    <name type="scientific">Eremothecium gossypii (strain ATCC 10895 / CBS 109.51 / FGSC 9923 / NRRL Y-1056)</name>
    <name type="common">Yeast</name>
    <name type="synonym">Ashbya gossypii</name>
    <dbReference type="NCBI Taxonomy" id="284811"/>
    <lineage>
        <taxon>Eukaryota</taxon>
        <taxon>Fungi</taxon>
        <taxon>Dikarya</taxon>
        <taxon>Ascomycota</taxon>
        <taxon>Saccharomycotina</taxon>
        <taxon>Saccharomycetes</taxon>
        <taxon>Saccharomycetales</taxon>
        <taxon>Saccharomycetaceae</taxon>
        <taxon>Eremothecium</taxon>
    </lineage>
</organism>